<keyword evidence="2" id="KW-1185">Reference proteome</keyword>
<dbReference type="EMBL" id="CP091430">
    <property type="protein sequence ID" value="UVI33260.1"/>
    <property type="molecule type" value="Genomic_DNA"/>
</dbReference>
<evidence type="ECO:0000313" key="2">
    <source>
        <dbReference type="Proteomes" id="UP001057877"/>
    </source>
</evidence>
<dbReference type="RefSeq" id="WP_258389313.1">
    <property type="nucleotide sequence ID" value="NZ_CP091430.1"/>
</dbReference>
<reference evidence="1" key="1">
    <citation type="submission" date="2022-01" db="EMBL/GenBank/DDBJ databases">
        <title>Paenibacillus spongiae sp. nov., isolated from marine sponge.</title>
        <authorList>
            <person name="Li Z."/>
            <person name="Zhang M."/>
        </authorList>
    </citation>
    <scope>NUCLEOTIDE SEQUENCE</scope>
    <source>
        <strain evidence="1">PHS-Z3</strain>
    </source>
</reference>
<sequence>MTAARQTSLVQSVGIGLNETCFVLAGGVAFGAGFGMTKAHQPDEFIRIDDMMKHGQICIQAMYELIT</sequence>
<organism evidence="1 2">
    <name type="scientific">Paenibacillus spongiae</name>
    <dbReference type="NCBI Taxonomy" id="2909671"/>
    <lineage>
        <taxon>Bacteria</taxon>
        <taxon>Bacillati</taxon>
        <taxon>Bacillota</taxon>
        <taxon>Bacilli</taxon>
        <taxon>Bacillales</taxon>
        <taxon>Paenibacillaceae</taxon>
        <taxon>Paenibacillus</taxon>
    </lineage>
</organism>
<dbReference type="Proteomes" id="UP001057877">
    <property type="component" value="Chromosome"/>
</dbReference>
<proteinExistence type="predicted"/>
<dbReference type="Gene3D" id="3.40.630.10">
    <property type="entry name" value="Zn peptidases"/>
    <property type="match status" value="1"/>
</dbReference>
<gene>
    <name evidence="1" type="ORF">L1F29_16060</name>
</gene>
<dbReference type="SUPFAM" id="SSF53187">
    <property type="entry name" value="Zn-dependent exopeptidases"/>
    <property type="match status" value="1"/>
</dbReference>
<accession>A0ABY5SIK5</accession>
<evidence type="ECO:0000313" key="1">
    <source>
        <dbReference type="EMBL" id="UVI33260.1"/>
    </source>
</evidence>
<name>A0ABY5SIK5_9BACL</name>
<protein>
    <recommendedName>
        <fullName evidence="3">M20/M25/M40 family metallo-hydrolase</fullName>
    </recommendedName>
</protein>
<evidence type="ECO:0008006" key="3">
    <source>
        <dbReference type="Google" id="ProtNLM"/>
    </source>
</evidence>